<dbReference type="InterPro" id="IPR036890">
    <property type="entry name" value="HATPase_C_sf"/>
</dbReference>
<evidence type="ECO:0000313" key="12">
    <source>
        <dbReference type="EMBL" id="OPA78527.1"/>
    </source>
</evidence>
<dbReference type="Pfam" id="PF07730">
    <property type="entry name" value="HisKA_3"/>
    <property type="match status" value="1"/>
</dbReference>
<reference evidence="12 13" key="1">
    <citation type="submission" date="2017-01" db="EMBL/GenBank/DDBJ databases">
        <title>Genome analysis of Paenibacillus selenitrireducens ES3-24.</title>
        <authorList>
            <person name="Xu D."/>
            <person name="Yao R."/>
            <person name="Zheng S."/>
        </authorList>
    </citation>
    <scope>NUCLEOTIDE SEQUENCE [LARGE SCALE GENOMIC DNA]</scope>
    <source>
        <strain evidence="12 13">ES3-24</strain>
    </source>
</reference>
<comment type="catalytic activity">
    <reaction evidence="1">
        <text>ATP + protein L-histidine = ADP + protein N-phospho-L-histidine.</text>
        <dbReference type="EC" id="2.7.13.3"/>
    </reaction>
</comment>
<keyword evidence="8" id="KW-0902">Two-component regulatory system</keyword>
<keyword evidence="5" id="KW-0547">Nucleotide-binding</keyword>
<organism evidence="12 13">
    <name type="scientific">Paenibacillus selenitireducens</name>
    <dbReference type="NCBI Taxonomy" id="1324314"/>
    <lineage>
        <taxon>Bacteria</taxon>
        <taxon>Bacillati</taxon>
        <taxon>Bacillota</taxon>
        <taxon>Bacilli</taxon>
        <taxon>Bacillales</taxon>
        <taxon>Paenibacillaceae</taxon>
        <taxon>Paenibacillus</taxon>
    </lineage>
</organism>
<evidence type="ECO:0000256" key="2">
    <source>
        <dbReference type="ARBA" id="ARBA00012438"/>
    </source>
</evidence>
<evidence type="ECO:0000256" key="5">
    <source>
        <dbReference type="ARBA" id="ARBA00022741"/>
    </source>
</evidence>
<keyword evidence="9" id="KW-0812">Transmembrane</keyword>
<gene>
    <name evidence="12" type="ORF">BVG16_11710</name>
</gene>
<evidence type="ECO:0000256" key="9">
    <source>
        <dbReference type="SAM" id="Phobius"/>
    </source>
</evidence>
<evidence type="ECO:0000256" key="6">
    <source>
        <dbReference type="ARBA" id="ARBA00022777"/>
    </source>
</evidence>
<dbReference type="Proteomes" id="UP000190188">
    <property type="component" value="Unassembled WGS sequence"/>
</dbReference>
<dbReference type="InterPro" id="IPR050482">
    <property type="entry name" value="Sensor_HK_TwoCompSys"/>
</dbReference>
<dbReference type="OrthoDB" id="199946at2"/>
<feature type="domain" description="Signal transduction histidine kinase subgroup 3 dimerisation and phosphoacceptor" evidence="11">
    <location>
        <begin position="186"/>
        <end position="251"/>
    </location>
</feature>
<feature type="domain" description="Histidine kinase/HSP90-like ATPase" evidence="10">
    <location>
        <begin position="294"/>
        <end position="375"/>
    </location>
</feature>
<feature type="transmembrane region" description="Helical" evidence="9">
    <location>
        <begin position="27"/>
        <end position="43"/>
    </location>
</feature>
<dbReference type="InterPro" id="IPR011712">
    <property type="entry name" value="Sig_transdc_His_kin_sub3_dim/P"/>
</dbReference>
<dbReference type="PANTHER" id="PTHR24421">
    <property type="entry name" value="NITRATE/NITRITE SENSOR PROTEIN NARX-RELATED"/>
    <property type="match status" value="1"/>
</dbReference>
<proteinExistence type="predicted"/>
<evidence type="ECO:0000259" key="10">
    <source>
        <dbReference type="Pfam" id="PF02518"/>
    </source>
</evidence>
<keyword evidence="13" id="KW-1185">Reference proteome</keyword>
<dbReference type="GO" id="GO:0046983">
    <property type="term" value="F:protein dimerization activity"/>
    <property type="evidence" value="ECO:0007669"/>
    <property type="project" value="InterPro"/>
</dbReference>
<feature type="transmembrane region" description="Helical" evidence="9">
    <location>
        <begin position="124"/>
        <end position="143"/>
    </location>
</feature>
<keyword evidence="9" id="KW-1133">Transmembrane helix</keyword>
<dbReference type="GO" id="GO:0005524">
    <property type="term" value="F:ATP binding"/>
    <property type="evidence" value="ECO:0007669"/>
    <property type="project" value="UniProtKB-KW"/>
</dbReference>
<keyword evidence="9" id="KW-0472">Membrane</keyword>
<evidence type="ECO:0000313" key="13">
    <source>
        <dbReference type="Proteomes" id="UP000190188"/>
    </source>
</evidence>
<feature type="transmembrane region" description="Helical" evidence="9">
    <location>
        <begin position="50"/>
        <end position="68"/>
    </location>
</feature>
<dbReference type="EMBL" id="MSZX01000004">
    <property type="protein sequence ID" value="OPA78527.1"/>
    <property type="molecule type" value="Genomic_DNA"/>
</dbReference>
<evidence type="ECO:0000256" key="8">
    <source>
        <dbReference type="ARBA" id="ARBA00023012"/>
    </source>
</evidence>
<dbReference type="Gene3D" id="1.20.5.1930">
    <property type="match status" value="1"/>
</dbReference>
<dbReference type="Gene3D" id="3.30.565.10">
    <property type="entry name" value="Histidine kinase-like ATPase, C-terminal domain"/>
    <property type="match status" value="1"/>
</dbReference>
<feature type="transmembrane region" description="Helical" evidence="9">
    <location>
        <begin position="101"/>
        <end position="118"/>
    </location>
</feature>
<dbReference type="RefSeq" id="WP_158081674.1">
    <property type="nucleotide sequence ID" value="NZ_MSZX01000004.1"/>
</dbReference>
<evidence type="ECO:0000259" key="11">
    <source>
        <dbReference type="Pfam" id="PF07730"/>
    </source>
</evidence>
<evidence type="ECO:0000256" key="4">
    <source>
        <dbReference type="ARBA" id="ARBA00022679"/>
    </source>
</evidence>
<keyword evidence="7" id="KW-0067">ATP-binding</keyword>
<evidence type="ECO:0000256" key="1">
    <source>
        <dbReference type="ARBA" id="ARBA00000085"/>
    </source>
</evidence>
<sequence length="384" mass="43677">MSAILSWARHLLLVVPAIGTLWWQDVGSPAIFMICILAMHILARLRFVRIGGLIWGLFIIESGFVGYISYHYEGMMFLALLSTLISLFDTSAPQPLLKQQIAGIALLMIVYNISIMHQPATTQLTANIMFVLTGLLLICLRIASTQKYQAETLYDQLSLSHLELEDARRRLVQYAQQVEQFAQLEERNRISKDIHDDLGHRLIRQKMMTEAALQIFPSQPEQALSLLEQVRDQMSDSMETLRRTVRKIAPAAKEVQQYSLEQLMHTTSETLGIQVTYQVEGLPYALYPSIEYVLYRNAQEAITNAIRHGQATKVTITLQYEPEQVSMRICNNGSQPSGSIRQGLGMRGMEERVHIIGGSIDWSSTEQFCMITRLPHYPTQRVYS</sequence>
<dbReference type="Pfam" id="PF02518">
    <property type="entry name" value="HATPase_c"/>
    <property type="match status" value="1"/>
</dbReference>
<dbReference type="SUPFAM" id="SSF55874">
    <property type="entry name" value="ATPase domain of HSP90 chaperone/DNA topoisomerase II/histidine kinase"/>
    <property type="match status" value="1"/>
</dbReference>
<dbReference type="GO" id="GO:0000155">
    <property type="term" value="F:phosphorelay sensor kinase activity"/>
    <property type="evidence" value="ECO:0007669"/>
    <property type="project" value="InterPro"/>
</dbReference>
<evidence type="ECO:0000256" key="3">
    <source>
        <dbReference type="ARBA" id="ARBA00022553"/>
    </source>
</evidence>
<dbReference type="InterPro" id="IPR003594">
    <property type="entry name" value="HATPase_dom"/>
</dbReference>
<keyword evidence="6" id="KW-0418">Kinase</keyword>
<dbReference type="GO" id="GO:0016020">
    <property type="term" value="C:membrane"/>
    <property type="evidence" value="ECO:0007669"/>
    <property type="project" value="InterPro"/>
</dbReference>
<keyword evidence="4" id="KW-0808">Transferase</keyword>
<dbReference type="AlphaFoldDB" id="A0A1T2XF50"/>
<dbReference type="PANTHER" id="PTHR24421:SF10">
    <property type="entry name" value="NITRATE_NITRITE SENSOR PROTEIN NARQ"/>
    <property type="match status" value="1"/>
</dbReference>
<dbReference type="EC" id="2.7.13.3" evidence="2"/>
<name>A0A1T2XF50_9BACL</name>
<comment type="caution">
    <text evidence="12">The sequence shown here is derived from an EMBL/GenBank/DDBJ whole genome shotgun (WGS) entry which is preliminary data.</text>
</comment>
<dbReference type="CDD" id="cd16917">
    <property type="entry name" value="HATPase_UhpB-NarQ-NarX-like"/>
    <property type="match status" value="1"/>
</dbReference>
<evidence type="ECO:0000256" key="7">
    <source>
        <dbReference type="ARBA" id="ARBA00022840"/>
    </source>
</evidence>
<dbReference type="STRING" id="1324314.BVG16_11710"/>
<protein>
    <recommendedName>
        <fullName evidence="2">histidine kinase</fullName>
        <ecNumber evidence="2">2.7.13.3</ecNumber>
    </recommendedName>
</protein>
<accession>A0A1T2XF50</accession>
<keyword evidence="3" id="KW-0597">Phosphoprotein</keyword>